<feature type="compositionally biased region" description="Basic and acidic residues" evidence="1">
    <location>
        <begin position="23"/>
        <end position="39"/>
    </location>
</feature>
<proteinExistence type="predicted"/>
<dbReference type="EMBL" id="JABBXF010000008">
    <property type="protein sequence ID" value="NVK77019.1"/>
    <property type="molecule type" value="Genomic_DNA"/>
</dbReference>
<accession>A0A7Y7B1C8</accession>
<dbReference type="RefSeq" id="WP_171078804.1">
    <property type="nucleotide sequence ID" value="NZ_BNBU01000003.1"/>
</dbReference>
<feature type="compositionally biased region" description="Low complexity" evidence="1">
    <location>
        <begin position="11"/>
        <end position="22"/>
    </location>
</feature>
<dbReference type="Proteomes" id="UP000587462">
    <property type="component" value="Unassembled WGS sequence"/>
</dbReference>
<dbReference type="AlphaFoldDB" id="A0A7Y7B1C8"/>
<evidence type="ECO:0000256" key="1">
    <source>
        <dbReference type="SAM" id="MobiDB-lite"/>
    </source>
</evidence>
<reference evidence="2 3" key="1">
    <citation type="submission" date="2020-04" db="EMBL/GenBank/DDBJ databases">
        <title>Draft Genome Sequence of Streptomyces morookaense DSM 40503, an 8-azaguanine-producing strain.</title>
        <authorList>
            <person name="Qi J."/>
            <person name="Gao J.-M."/>
        </authorList>
    </citation>
    <scope>NUCLEOTIDE SEQUENCE [LARGE SCALE GENOMIC DNA]</scope>
    <source>
        <strain evidence="2 3">DSM 40503</strain>
    </source>
</reference>
<name>A0A7Y7B1C8_STRMO</name>
<evidence type="ECO:0000313" key="2">
    <source>
        <dbReference type="EMBL" id="NVK77019.1"/>
    </source>
</evidence>
<feature type="compositionally biased region" description="Basic and acidic residues" evidence="1">
    <location>
        <begin position="1"/>
        <end position="10"/>
    </location>
</feature>
<evidence type="ECO:0000313" key="3">
    <source>
        <dbReference type="Proteomes" id="UP000587462"/>
    </source>
</evidence>
<keyword evidence="3" id="KW-1185">Reference proteome</keyword>
<sequence length="66" mass="6850">MDEHHTRLTRDLPPIVDIPDLPGAKRPEPSRAAGGDREPAAGPGHASGAHQEVDGRHERAGEGSGG</sequence>
<feature type="compositionally biased region" description="Low complexity" evidence="1">
    <location>
        <begin position="40"/>
        <end position="50"/>
    </location>
</feature>
<feature type="region of interest" description="Disordered" evidence="1">
    <location>
        <begin position="1"/>
        <end position="66"/>
    </location>
</feature>
<feature type="compositionally biased region" description="Basic and acidic residues" evidence="1">
    <location>
        <begin position="51"/>
        <end position="66"/>
    </location>
</feature>
<organism evidence="2 3">
    <name type="scientific">Streptomyces morookaense</name>
    <name type="common">Streptoverticillium morookaense</name>
    <dbReference type="NCBI Taxonomy" id="1970"/>
    <lineage>
        <taxon>Bacteria</taxon>
        <taxon>Bacillati</taxon>
        <taxon>Actinomycetota</taxon>
        <taxon>Actinomycetes</taxon>
        <taxon>Kitasatosporales</taxon>
        <taxon>Streptomycetaceae</taxon>
        <taxon>Streptomyces</taxon>
    </lineage>
</organism>
<protein>
    <submittedName>
        <fullName evidence="2">Uncharacterized protein</fullName>
    </submittedName>
</protein>
<comment type="caution">
    <text evidence="2">The sequence shown here is derived from an EMBL/GenBank/DDBJ whole genome shotgun (WGS) entry which is preliminary data.</text>
</comment>
<gene>
    <name evidence="2" type="ORF">HG542_05030</name>
</gene>